<dbReference type="PANTHER" id="PTHR33121">
    <property type="entry name" value="CYCLIC DI-GMP PHOSPHODIESTERASE PDEF"/>
    <property type="match status" value="1"/>
</dbReference>
<dbReference type="Gene3D" id="3.20.20.450">
    <property type="entry name" value="EAL domain"/>
    <property type="match status" value="1"/>
</dbReference>
<feature type="domain" description="GGDEF" evidence="5">
    <location>
        <begin position="187"/>
        <end position="322"/>
    </location>
</feature>
<dbReference type="AlphaFoldDB" id="A0A5M3PTI5"/>
<dbReference type="CDD" id="cd00156">
    <property type="entry name" value="REC"/>
    <property type="match status" value="1"/>
</dbReference>
<dbReference type="InterPro" id="IPR001633">
    <property type="entry name" value="EAL_dom"/>
</dbReference>
<gene>
    <name evidence="6" type="ORF">MS5N3_37030</name>
</gene>
<dbReference type="Gene3D" id="3.30.70.270">
    <property type="match status" value="1"/>
</dbReference>
<dbReference type="Gene3D" id="3.40.50.2300">
    <property type="match status" value="1"/>
</dbReference>
<name>A0A5M3PTI5_9GAMM</name>
<organism evidence="6 7">
    <name type="scientific">Marinobacter salsuginis</name>
    <dbReference type="NCBI Taxonomy" id="418719"/>
    <lineage>
        <taxon>Bacteria</taxon>
        <taxon>Pseudomonadati</taxon>
        <taxon>Pseudomonadota</taxon>
        <taxon>Gammaproteobacteria</taxon>
        <taxon>Pseudomonadales</taxon>
        <taxon>Marinobacteraceae</taxon>
        <taxon>Marinobacter</taxon>
    </lineage>
</organism>
<dbReference type="InterPro" id="IPR001789">
    <property type="entry name" value="Sig_transdc_resp-reg_receiver"/>
</dbReference>
<dbReference type="PANTHER" id="PTHR33121:SF23">
    <property type="entry name" value="CYCLIC DI-GMP PHOSPHODIESTERASE PDEB"/>
    <property type="match status" value="1"/>
</dbReference>
<comment type="caution">
    <text evidence="6">The sequence shown here is derived from an EMBL/GenBank/DDBJ whole genome shotgun (WGS) entry which is preliminary data.</text>
</comment>
<dbReference type="PROSITE" id="PS50887">
    <property type="entry name" value="GGDEF"/>
    <property type="match status" value="1"/>
</dbReference>
<dbReference type="Pfam" id="PF00990">
    <property type="entry name" value="GGDEF"/>
    <property type="match status" value="1"/>
</dbReference>
<dbReference type="Proteomes" id="UP000340077">
    <property type="component" value="Unassembled WGS sequence"/>
</dbReference>
<dbReference type="InterPro" id="IPR011006">
    <property type="entry name" value="CheY-like_superfamily"/>
</dbReference>
<keyword evidence="2" id="KW-0597">Phosphoprotein</keyword>
<dbReference type="InterPro" id="IPR043128">
    <property type="entry name" value="Rev_trsase/Diguanyl_cyclase"/>
</dbReference>
<dbReference type="PROSITE" id="PS50110">
    <property type="entry name" value="RESPONSE_REGULATORY"/>
    <property type="match status" value="1"/>
</dbReference>
<comment type="cofactor">
    <cofactor evidence="1">
        <name>Mg(2+)</name>
        <dbReference type="ChEBI" id="CHEBI:18420"/>
    </cofactor>
</comment>
<proteinExistence type="predicted"/>
<feature type="domain" description="EAL" evidence="4">
    <location>
        <begin position="333"/>
        <end position="578"/>
    </location>
</feature>
<dbReference type="CDD" id="cd01948">
    <property type="entry name" value="EAL"/>
    <property type="match status" value="1"/>
</dbReference>
<dbReference type="Pfam" id="PF00072">
    <property type="entry name" value="Response_reg"/>
    <property type="match status" value="1"/>
</dbReference>
<dbReference type="FunFam" id="3.30.70.270:FF:000001">
    <property type="entry name" value="Diguanylate cyclase domain protein"/>
    <property type="match status" value="1"/>
</dbReference>
<evidence type="ECO:0000259" key="4">
    <source>
        <dbReference type="PROSITE" id="PS50883"/>
    </source>
</evidence>
<evidence type="ECO:0000256" key="1">
    <source>
        <dbReference type="ARBA" id="ARBA00001946"/>
    </source>
</evidence>
<evidence type="ECO:0000259" key="5">
    <source>
        <dbReference type="PROSITE" id="PS50887"/>
    </source>
</evidence>
<dbReference type="GO" id="GO:0000160">
    <property type="term" value="P:phosphorelay signal transduction system"/>
    <property type="evidence" value="ECO:0007669"/>
    <property type="project" value="InterPro"/>
</dbReference>
<dbReference type="GO" id="GO:0071111">
    <property type="term" value="F:cyclic-guanylate-specific phosphodiesterase activity"/>
    <property type="evidence" value="ECO:0007669"/>
    <property type="project" value="InterPro"/>
</dbReference>
<evidence type="ECO:0000256" key="2">
    <source>
        <dbReference type="PROSITE-ProRule" id="PRU00169"/>
    </source>
</evidence>
<evidence type="ECO:0000313" key="6">
    <source>
        <dbReference type="EMBL" id="GBO86252.1"/>
    </source>
</evidence>
<dbReference type="InterPro" id="IPR050706">
    <property type="entry name" value="Cyclic-di-GMP_PDE-like"/>
</dbReference>
<dbReference type="SMART" id="SM00267">
    <property type="entry name" value="GGDEF"/>
    <property type="match status" value="1"/>
</dbReference>
<evidence type="ECO:0000313" key="7">
    <source>
        <dbReference type="Proteomes" id="UP000340077"/>
    </source>
</evidence>
<dbReference type="InterPro" id="IPR029787">
    <property type="entry name" value="Nucleotide_cyclase"/>
</dbReference>
<dbReference type="CDD" id="cd01949">
    <property type="entry name" value="GGDEF"/>
    <property type="match status" value="1"/>
</dbReference>
<dbReference type="SUPFAM" id="SSF141868">
    <property type="entry name" value="EAL domain-like"/>
    <property type="match status" value="1"/>
</dbReference>
<reference evidence="6 7" key="1">
    <citation type="journal article" date="2019" name="J. Gen. Appl. Microbiol.">
        <title>Aerobic degradation of cis-dichloroethene by the marine bacterium Marinobacter salsuginis strain 5N-3.</title>
        <authorList>
            <person name="Inoue Y."/>
            <person name="Fukunaga Y."/>
            <person name="Katsumata H."/>
            <person name="Ohji S."/>
            <person name="Hosoyama A."/>
            <person name="Mori K."/>
            <person name="Ando K."/>
        </authorList>
    </citation>
    <scope>NUCLEOTIDE SEQUENCE [LARGE SCALE GENOMIC DNA]</scope>
    <source>
        <strain evidence="6 7">5N-3</strain>
    </source>
</reference>
<evidence type="ECO:0008006" key="8">
    <source>
        <dbReference type="Google" id="ProtNLM"/>
    </source>
</evidence>
<protein>
    <recommendedName>
        <fullName evidence="8">GGDEF domain-containing response regulator</fullName>
    </recommendedName>
</protein>
<dbReference type="Pfam" id="PF00563">
    <property type="entry name" value="EAL"/>
    <property type="match status" value="1"/>
</dbReference>
<feature type="modified residue" description="4-aspartylphosphate" evidence="2">
    <location>
        <position position="73"/>
    </location>
</feature>
<sequence length="578" mass="65527">MPVQFEQFDKVMSVTETDSPLRMLIVEDSEDDAMLLLRELRKGGIDPYSEMVDSEDRLRRSLREGKWDILITDHNMPGFSSFRVLELAKQYSADLPVIIVSGTIGEGVAVTAMKAGAQDYIMKDNLSRLIPAINREVREGTVRKAKRVAETTLEYMAFHDSLTGLVNRREFERRLKMALDDTHHRGGQHVLLYLDLDQFKIVNDTCGHIAGDHLLKQLATVLSKHIRSNDTLARLGGDEFGILLHGCDGFYARKVAKKLCEEVREFRFVWQKKPFAITLSIGMVLISNEYAKAKASELLSHADLACYAAKDRGRDNVQLYQSSDQDMQQRRNDMHWTSRIQQALENDNFCLWKQDIVALQPEAADGYRTEFLVRLQEENEIIPPGAFIPAAERFGLMTKIDRKVIEMAFRYLDRTGLGRERTGTFFVNLSGSSFNDPELFLYISELADRHDLNPERVCFEITETSAIANLDVTQQFISFSKTRGFKFALDDFGAGMSSFSYLKALQVDYLKVDGGFVRNLLTDPIDLGIVDACNRIGHAAGLKTVAEFVETDEIRDRLVELGLDYAQGYGISRPKPLN</sequence>
<accession>A0A5M3PTI5</accession>
<dbReference type="SMART" id="SM00052">
    <property type="entry name" value="EAL"/>
    <property type="match status" value="1"/>
</dbReference>
<dbReference type="SMART" id="SM00448">
    <property type="entry name" value="REC"/>
    <property type="match status" value="1"/>
</dbReference>
<feature type="domain" description="Response regulatory" evidence="3">
    <location>
        <begin position="22"/>
        <end position="138"/>
    </location>
</feature>
<dbReference type="PROSITE" id="PS50883">
    <property type="entry name" value="EAL"/>
    <property type="match status" value="1"/>
</dbReference>
<dbReference type="EMBL" id="BGZH01000006">
    <property type="protein sequence ID" value="GBO86252.1"/>
    <property type="molecule type" value="Genomic_DNA"/>
</dbReference>
<keyword evidence="7" id="KW-1185">Reference proteome</keyword>
<dbReference type="InterPro" id="IPR000160">
    <property type="entry name" value="GGDEF_dom"/>
</dbReference>
<dbReference type="InterPro" id="IPR035919">
    <property type="entry name" value="EAL_sf"/>
</dbReference>
<evidence type="ECO:0000259" key="3">
    <source>
        <dbReference type="PROSITE" id="PS50110"/>
    </source>
</evidence>
<dbReference type="SUPFAM" id="SSF55073">
    <property type="entry name" value="Nucleotide cyclase"/>
    <property type="match status" value="1"/>
</dbReference>
<dbReference type="NCBIfam" id="TIGR00254">
    <property type="entry name" value="GGDEF"/>
    <property type="match status" value="1"/>
</dbReference>
<dbReference type="SUPFAM" id="SSF52172">
    <property type="entry name" value="CheY-like"/>
    <property type="match status" value="1"/>
</dbReference>